<feature type="compositionally biased region" description="Basic and acidic residues" evidence="1">
    <location>
        <begin position="58"/>
        <end position="67"/>
    </location>
</feature>
<accession>A0ABP0H2B3</accession>
<organism evidence="2 3">
    <name type="scientific">Clavelina lepadiformis</name>
    <name type="common">Light-bulb sea squirt</name>
    <name type="synonym">Ascidia lepadiformis</name>
    <dbReference type="NCBI Taxonomy" id="159417"/>
    <lineage>
        <taxon>Eukaryota</taxon>
        <taxon>Metazoa</taxon>
        <taxon>Chordata</taxon>
        <taxon>Tunicata</taxon>
        <taxon>Ascidiacea</taxon>
        <taxon>Aplousobranchia</taxon>
        <taxon>Clavelinidae</taxon>
        <taxon>Clavelina</taxon>
    </lineage>
</organism>
<feature type="region of interest" description="Disordered" evidence="1">
    <location>
        <begin position="1040"/>
        <end position="1062"/>
    </location>
</feature>
<evidence type="ECO:0000313" key="2">
    <source>
        <dbReference type="EMBL" id="CAK8698137.1"/>
    </source>
</evidence>
<feature type="compositionally biased region" description="Basic and acidic residues" evidence="1">
    <location>
        <begin position="31"/>
        <end position="48"/>
    </location>
</feature>
<evidence type="ECO:0000313" key="3">
    <source>
        <dbReference type="Proteomes" id="UP001642483"/>
    </source>
</evidence>
<feature type="region of interest" description="Disordered" evidence="1">
    <location>
        <begin position="503"/>
        <end position="529"/>
    </location>
</feature>
<gene>
    <name evidence="2" type="ORF">CVLEPA_LOCUS31608</name>
</gene>
<feature type="compositionally biased region" description="Polar residues" evidence="1">
    <location>
        <begin position="506"/>
        <end position="518"/>
    </location>
</feature>
<feature type="region of interest" description="Disordered" evidence="1">
    <location>
        <begin position="692"/>
        <end position="852"/>
    </location>
</feature>
<evidence type="ECO:0000256" key="1">
    <source>
        <dbReference type="SAM" id="MobiDB-lite"/>
    </source>
</evidence>
<dbReference type="EMBL" id="CAWYQH010000174">
    <property type="protein sequence ID" value="CAK8698137.1"/>
    <property type="molecule type" value="Genomic_DNA"/>
</dbReference>
<feature type="region of interest" description="Disordered" evidence="1">
    <location>
        <begin position="173"/>
        <end position="205"/>
    </location>
</feature>
<protein>
    <submittedName>
        <fullName evidence="2">Uncharacterized protein</fullName>
    </submittedName>
</protein>
<keyword evidence="3" id="KW-1185">Reference proteome</keyword>
<feature type="compositionally biased region" description="Polar residues" evidence="1">
    <location>
        <begin position="723"/>
        <end position="732"/>
    </location>
</feature>
<proteinExistence type="predicted"/>
<sequence length="1113" mass="124415">MVDRADNNNSGSFNLSHSIREALSDLNNETETDKGDRFHNANENKCKPTQDCVRGNRSVKEETRRPQYVDRKQEKQLFVEVTTNSFQAQQSTEGEHGTIAELNREEESASIHLTSDNKRSQQELFVFSNQNKNDILTLECHKRSSCGLTKIVASRGPLDEVSTIPQPVITKEGAEDSVLSSRIRSEPSMVKSDRGETQKTSSKTKKENLVAKESLLDVNGLNHADYICIERSRADDCTLNKTSLSPINRLNSDNELGFENWTFSGNVESYGNVNEEFDEIGKKASHSESTLLAHDETNSSRCMIFERNYKTEKNGGNEMPTVSDLESGELVKTEDHLIGTDKSGDIIQESNACRCQPEDDLHTSDSRSIQSPNVSMEHIQDECNLSTAYQSGKHPIFSMKTIKSPKRKDIKFGLNYSANTGSAVCHGSERNLKQTFQLSDGIITGDIGFKAFSQNDKWFSDKCLRQGPTPPPSAMKKRVSLGSADKKQKVKFDLDLEIHVVPRDSFQPSPADSNLTSQDEPESYTFSDDEEEDRFSVFSGSSIKEVLDDYVPPDHLKIGSDLNNTFGKLAIRGSVTPFRVVSRDLPSDRGRSLSNLPATVPTGRRDSFDMYQIKSLLKQQAKQRALTSAIGGSLNLDSRNRYTVSGRPSTEQSASRRHVWMSDMGFVERYNANHTRLVPRYAHVQLQRQYEEWERRNRRKQRLYQGQGLSKSPSDILPPVSKPHSSNANPNLNPVADDDVNIHETTGSGEQEAMLKPKEPQWVGAEIGTNTPKQVSSHTNKKLAKSKPRNDSQSLLPRTLQAGQLGRVYRQATVPERFSNQQNHNNKSGDGTKPRPSTTDVGGRSLSQPVATKPREVLLNAQSLQHKNLKRTDRDHSHFMQLSDGARSNLKEAHQPYAGRMRNIKQNDSDSVLLNESVSYHGAFRDTSIQPDKLRKGLHSALSTVTSRSHGDTERNELYTYSSGVRRYSNINGISEKTQHRMKSKPSPAKCRSPNNPVQTFQPSVTLNSLGVTVHAPRGPFAHRHSTGSASVRKIRRYTDGAATNRRSTSNSGSMKARNYGRRSPAAEVLLYPHKDSYEKQGNIEHISRSVCNQPKLLSKEPSPIIYASKINA</sequence>
<reference evidence="2 3" key="1">
    <citation type="submission" date="2024-02" db="EMBL/GenBank/DDBJ databases">
        <authorList>
            <person name="Daric V."/>
            <person name="Darras S."/>
        </authorList>
    </citation>
    <scope>NUCLEOTIDE SEQUENCE [LARGE SCALE GENOMIC DNA]</scope>
</reference>
<feature type="compositionally biased region" description="Polar residues" evidence="1">
    <location>
        <begin position="818"/>
        <end position="850"/>
    </location>
</feature>
<dbReference type="Proteomes" id="UP001642483">
    <property type="component" value="Unassembled WGS sequence"/>
</dbReference>
<feature type="region of interest" description="Disordered" evidence="1">
    <location>
        <begin position="29"/>
        <end position="67"/>
    </location>
</feature>
<feature type="compositionally biased region" description="Acidic residues" evidence="1">
    <location>
        <begin position="519"/>
        <end position="529"/>
    </location>
</feature>
<feature type="compositionally biased region" description="Polar residues" evidence="1">
    <location>
        <begin position="1045"/>
        <end position="1054"/>
    </location>
</feature>
<feature type="region of interest" description="Disordered" evidence="1">
    <location>
        <begin position="977"/>
        <end position="997"/>
    </location>
</feature>
<comment type="caution">
    <text evidence="2">The sequence shown here is derived from an EMBL/GenBank/DDBJ whole genome shotgun (WGS) entry which is preliminary data.</text>
</comment>
<feature type="compositionally biased region" description="Polar residues" evidence="1">
    <location>
        <begin position="768"/>
        <end position="778"/>
    </location>
</feature>
<name>A0ABP0H2B3_CLALP</name>